<gene>
    <name evidence="1" type="ORF">UCREL1_5966</name>
</gene>
<protein>
    <submittedName>
        <fullName evidence="1">Putative beta-glucosidase 1 protein</fullName>
    </submittedName>
</protein>
<dbReference type="OrthoDB" id="3035344at2759"/>
<dbReference type="KEGG" id="ela:UCREL1_5966"/>
<dbReference type="EMBL" id="KB706540">
    <property type="protein sequence ID" value="EMR67045.1"/>
    <property type="molecule type" value="Genomic_DNA"/>
</dbReference>
<proteinExistence type="predicted"/>
<dbReference type="AlphaFoldDB" id="M7TK03"/>
<sequence length="73" mass="8254">MEPRYKFSFSLSYTTFKYSKLSLYPFGEVSAGLPDPNIRIIQGGHPQIWDTVYTATIEIKNTGDFFGAEVAQL</sequence>
<organism evidence="1 2">
    <name type="scientific">Eutypa lata (strain UCR-EL1)</name>
    <name type="common">Grapevine dieback disease fungus</name>
    <name type="synonym">Eutypa armeniacae</name>
    <dbReference type="NCBI Taxonomy" id="1287681"/>
    <lineage>
        <taxon>Eukaryota</taxon>
        <taxon>Fungi</taxon>
        <taxon>Dikarya</taxon>
        <taxon>Ascomycota</taxon>
        <taxon>Pezizomycotina</taxon>
        <taxon>Sordariomycetes</taxon>
        <taxon>Xylariomycetidae</taxon>
        <taxon>Xylariales</taxon>
        <taxon>Diatrypaceae</taxon>
        <taxon>Eutypa</taxon>
    </lineage>
</organism>
<name>M7TK03_EUTLA</name>
<accession>M7TK03</accession>
<reference evidence="2" key="1">
    <citation type="journal article" date="2013" name="Genome Announc.">
        <title>Draft genome sequence of the grapevine dieback fungus Eutypa lata UCR-EL1.</title>
        <authorList>
            <person name="Blanco-Ulate B."/>
            <person name="Rolshausen P.E."/>
            <person name="Cantu D."/>
        </authorList>
    </citation>
    <scope>NUCLEOTIDE SEQUENCE [LARGE SCALE GENOMIC DNA]</scope>
    <source>
        <strain evidence="2">UCR-EL1</strain>
    </source>
</reference>
<dbReference type="InterPro" id="IPR013783">
    <property type="entry name" value="Ig-like_fold"/>
</dbReference>
<dbReference type="HOGENOM" id="CLU_2704796_0_0_1"/>
<evidence type="ECO:0000313" key="1">
    <source>
        <dbReference type="EMBL" id="EMR67045.1"/>
    </source>
</evidence>
<dbReference type="Gene3D" id="2.60.40.10">
    <property type="entry name" value="Immunoglobulins"/>
    <property type="match status" value="1"/>
</dbReference>
<keyword evidence="2" id="KW-1185">Reference proteome</keyword>
<evidence type="ECO:0000313" key="2">
    <source>
        <dbReference type="Proteomes" id="UP000012174"/>
    </source>
</evidence>
<dbReference type="Proteomes" id="UP000012174">
    <property type="component" value="Unassembled WGS sequence"/>
</dbReference>